<feature type="region of interest" description="Disordered" evidence="1">
    <location>
        <begin position="203"/>
        <end position="259"/>
    </location>
</feature>
<keyword evidence="3" id="KW-1185">Reference proteome</keyword>
<protein>
    <submittedName>
        <fullName evidence="2">Uncharacterized protein</fullName>
    </submittedName>
</protein>
<name>A0AB34K9M6_PRYPA</name>
<gene>
    <name evidence="2" type="ORF">AB1Y20_001014</name>
</gene>
<proteinExistence type="predicted"/>
<organism evidence="2 3">
    <name type="scientific">Prymnesium parvum</name>
    <name type="common">Toxic golden alga</name>
    <dbReference type="NCBI Taxonomy" id="97485"/>
    <lineage>
        <taxon>Eukaryota</taxon>
        <taxon>Haptista</taxon>
        <taxon>Haptophyta</taxon>
        <taxon>Prymnesiophyceae</taxon>
        <taxon>Prymnesiales</taxon>
        <taxon>Prymnesiaceae</taxon>
        <taxon>Prymnesium</taxon>
    </lineage>
</organism>
<comment type="caution">
    <text evidence="2">The sequence shown here is derived from an EMBL/GenBank/DDBJ whole genome shotgun (WGS) entry which is preliminary data.</text>
</comment>
<evidence type="ECO:0000313" key="2">
    <source>
        <dbReference type="EMBL" id="KAL1530092.1"/>
    </source>
</evidence>
<feature type="compositionally biased region" description="Basic and acidic residues" evidence="1">
    <location>
        <begin position="225"/>
        <end position="241"/>
    </location>
</feature>
<sequence length="325" mass="34843">MVLLVPPLLEELGADAKRVSRQALAAWQRELWNAAQRLREREEPEVDFRWMGTLEQLSSVLAGSVVIGGGEDAPDVVPIASDTMPAVKGSPEDPLVRLESTPGLSGRYAQLSVVIGSSVAIWPAVISVDGTGGQNAHCLRSKGGRSVLLQVVVGSHASLGFRLVDPVTKSVVATSENVNDIAQHAEGEGVACRYGDRHLRVSRGVAGGHDGRDGSGGVRRRGGHERRDKDSKRQEERRSPCCDRTSALSDTGGGVQRSVKRQRAMHARMLRLRPYVSLLLLALHVLGVPCALTSTKVPMMGAFVLARPTTSKHALLLRSPPALHP</sequence>
<dbReference type="EMBL" id="JBGBPQ010000001">
    <property type="protein sequence ID" value="KAL1530092.1"/>
    <property type="molecule type" value="Genomic_DNA"/>
</dbReference>
<accession>A0AB34K9M6</accession>
<evidence type="ECO:0000313" key="3">
    <source>
        <dbReference type="Proteomes" id="UP001515480"/>
    </source>
</evidence>
<reference evidence="2 3" key="1">
    <citation type="journal article" date="2024" name="Science">
        <title>Giant polyketide synthase enzymes in the biosynthesis of giant marine polyether toxins.</title>
        <authorList>
            <person name="Fallon T.R."/>
            <person name="Shende V.V."/>
            <person name="Wierzbicki I.H."/>
            <person name="Pendleton A.L."/>
            <person name="Watervoot N.F."/>
            <person name="Auber R.P."/>
            <person name="Gonzalez D.J."/>
            <person name="Wisecaver J.H."/>
            <person name="Moore B.S."/>
        </authorList>
    </citation>
    <scope>NUCLEOTIDE SEQUENCE [LARGE SCALE GENOMIC DNA]</scope>
    <source>
        <strain evidence="2 3">12B1</strain>
    </source>
</reference>
<dbReference type="AlphaFoldDB" id="A0AB34K9M6"/>
<dbReference type="Proteomes" id="UP001515480">
    <property type="component" value="Unassembled WGS sequence"/>
</dbReference>
<evidence type="ECO:0000256" key="1">
    <source>
        <dbReference type="SAM" id="MobiDB-lite"/>
    </source>
</evidence>